<dbReference type="Proteomes" id="UP000054928">
    <property type="component" value="Unassembled WGS sequence"/>
</dbReference>
<protein>
    <submittedName>
        <fullName evidence="1">Uncharacterized protein</fullName>
    </submittedName>
</protein>
<sequence>MRDSYARKFVSLPACTSSHPLPKDRCKLLEILVALEYYCQNIPTKTRSIRRRNLISHYYSTDQGKLSYAKIASVAKVSSDSIGLAST</sequence>
<dbReference type="AlphaFoldDB" id="A0A0P1AH12"/>
<dbReference type="RefSeq" id="XP_036263130.1">
    <property type="nucleotide sequence ID" value="XM_036407425.1"/>
</dbReference>
<evidence type="ECO:0000313" key="2">
    <source>
        <dbReference type="Proteomes" id="UP000054928"/>
    </source>
</evidence>
<keyword evidence="2" id="KW-1185">Reference proteome</keyword>
<dbReference type="GeneID" id="59053093"/>
<accession>A0A0P1AH12</accession>
<dbReference type="EMBL" id="CCYD01000468">
    <property type="protein sequence ID" value="CEG40089.1"/>
    <property type="molecule type" value="Genomic_DNA"/>
</dbReference>
<evidence type="ECO:0000313" key="1">
    <source>
        <dbReference type="EMBL" id="CEG40089.1"/>
    </source>
</evidence>
<organism evidence="1 2">
    <name type="scientific">Plasmopara halstedii</name>
    <name type="common">Downy mildew of sunflower</name>
    <dbReference type="NCBI Taxonomy" id="4781"/>
    <lineage>
        <taxon>Eukaryota</taxon>
        <taxon>Sar</taxon>
        <taxon>Stramenopiles</taxon>
        <taxon>Oomycota</taxon>
        <taxon>Peronosporomycetes</taxon>
        <taxon>Peronosporales</taxon>
        <taxon>Peronosporaceae</taxon>
        <taxon>Plasmopara</taxon>
    </lineage>
</organism>
<name>A0A0P1AH12_PLAHL</name>
<reference evidence="2" key="1">
    <citation type="submission" date="2014-09" db="EMBL/GenBank/DDBJ databases">
        <authorList>
            <person name="Sharma Rahul"/>
            <person name="Thines Marco"/>
        </authorList>
    </citation>
    <scope>NUCLEOTIDE SEQUENCE [LARGE SCALE GENOMIC DNA]</scope>
</reference>
<proteinExistence type="predicted"/>